<evidence type="ECO:0000256" key="1">
    <source>
        <dbReference type="SAM" id="MobiDB-lite"/>
    </source>
</evidence>
<name>A0AA40CFG6_9PEZI</name>
<sequence>MTCPNGPEQGPSDPLNAPREQCSCIRLMAVNWAQKSYFCRPKYPYLGMSQLPTAGTWCGERSRRSSMAFIQKSRRSCTIVRIITAAWCTNTSDGGSLDLPSRACQGLGAKSKDVDSTYARRRERSSKKSKPRRRRQVFSRRKEQKAGGRLRGKVRERQDRCGTAPDWALCSVISKRVCSTHSGVRDAYIHMYLFGKNVGRVSRARRLGVAASRLGRHALRLLAGRMGKAQGRPPRRHLRESQQFFGYGSVPHTATAMPHTVGDVQIAPCREFGGCLGSAPYTKLPAPIIGDDHGAHSGFGISLPSTLPLTIFESAAIVL</sequence>
<feature type="compositionally biased region" description="Basic residues" evidence="1">
    <location>
        <begin position="121"/>
        <end position="139"/>
    </location>
</feature>
<evidence type="ECO:0000313" key="2">
    <source>
        <dbReference type="EMBL" id="KAK0635404.1"/>
    </source>
</evidence>
<dbReference type="AlphaFoldDB" id="A0AA40CFG6"/>
<protein>
    <submittedName>
        <fullName evidence="2">Uncharacterized protein</fullName>
    </submittedName>
</protein>
<proteinExistence type="predicted"/>
<organism evidence="2 3">
    <name type="scientific">Bombardia bombarda</name>
    <dbReference type="NCBI Taxonomy" id="252184"/>
    <lineage>
        <taxon>Eukaryota</taxon>
        <taxon>Fungi</taxon>
        <taxon>Dikarya</taxon>
        <taxon>Ascomycota</taxon>
        <taxon>Pezizomycotina</taxon>
        <taxon>Sordariomycetes</taxon>
        <taxon>Sordariomycetidae</taxon>
        <taxon>Sordariales</taxon>
        <taxon>Lasiosphaeriaceae</taxon>
        <taxon>Bombardia</taxon>
    </lineage>
</organism>
<dbReference type="EMBL" id="JAULSR010000001">
    <property type="protein sequence ID" value="KAK0635404.1"/>
    <property type="molecule type" value="Genomic_DNA"/>
</dbReference>
<keyword evidence="3" id="KW-1185">Reference proteome</keyword>
<reference evidence="2" key="1">
    <citation type="submission" date="2023-06" db="EMBL/GenBank/DDBJ databases">
        <title>Genome-scale phylogeny and comparative genomics of the fungal order Sordariales.</title>
        <authorList>
            <consortium name="Lawrence Berkeley National Laboratory"/>
            <person name="Hensen N."/>
            <person name="Bonometti L."/>
            <person name="Westerberg I."/>
            <person name="Brannstrom I.O."/>
            <person name="Guillou S."/>
            <person name="Cros-Aarteil S."/>
            <person name="Calhoun S."/>
            <person name="Haridas S."/>
            <person name="Kuo A."/>
            <person name="Mondo S."/>
            <person name="Pangilinan J."/>
            <person name="Riley R."/>
            <person name="LaButti K."/>
            <person name="Andreopoulos B."/>
            <person name="Lipzen A."/>
            <person name="Chen C."/>
            <person name="Yanf M."/>
            <person name="Daum C."/>
            <person name="Ng V."/>
            <person name="Clum A."/>
            <person name="Steindorff A."/>
            <person name="Ohm R."/>
            <person name="Martin F."/>
            <person name="Silar P."/>
            <person name="Natvig D."/>
            <person name="Lalanne C."/>
            <person name="Gautier V."/>
            <person name="Ament-velasquez S.L."/>
            <person name="Kruys A."/>
            <person name="Hutchinson M.I."/>
            <person name="Powell A.J."/>
            <person name="Barry K."/>
            <person name="Miller A.N."/>
            <person name="Grigoriev I.V."/>
            <person name="Debuchy R."/>
            <person name="Gladieux P."/>
            <person name="Thoren M.H."/>
            <person name="Johannesson H."/>
        </authorList>
    </citation>
    <scope>NUCLEOTIDE SEQUENCE</scope>
    <source>
        <strain evidence="2">SMH3391-2</strain>
    </source>
</reference>
<feature type="region of interest" description="Disordered" evidence="1">
    <location>
        <begin position="114"/>
        <end position="157"/>
    </location>
</feature>
<dbReference type="Proteomes" id="UP001174934">
    <property type="component" value="Unassembled WGS sequence"/>
</dbReference>
<evidence type="ECO:0000313" key="3">
    <source>
        <dbReference type="Proteomes" id="UP001174934"/>
    </source>
</evidence>
<comment type="caution">
    <text evidence="2">The sequence shown here is derived from an EMBL/GenBank/DDBJ whole genome shotgun (WGS) entry which is preliminary data.</text>
</comment>
<accession>A0AA40CFG6</accession>
<gene>
    <name evidence="2" type="ORF">B0T17DRAFT_595079</name>
</gene>